<name>A0A1G8IYA6_9FLAO</name>
<dbReference type="EMBL" id="FNDW01000005">
    <property type="protein sequence ID" value="SDI23420.1"/>
    <property type="molecule type" value="Genomic_DNA"/>
</dbReference>
<gene>
    <name evidence="1" type="ORF">SAMN05421846_105133</name>
</gene>
<dbReference type="InterPro" id="IPR013783">
    <property type="entry name" value="Ig-like_fold"/>
</dbReference>
<dbReference type="Pfam" id="PF22352">
    <property type="entry name" value="K319L-like_PKD"/>
    <property type="match status" value="1"/>
</dbReference>
<dbReference type="STRING" id="311334.SAMN05421846_105133"/>
<keyword evidence="2" id="KW-1185">Reference proteome</keyword>
<dbReference type="RefSeq" id="WP_089857436.1">
    <property type="nucleotide sequence ID" value="NZ_FNDW01000005.1"/>
</dbReference>
<reference evidence="2" key="1">
    <citation type="submission" date="2016-10" db="EMBL/GenBank/DDBJ databases">
        <authorList>
            <person name="Varghese N."/>
            <person name="Submissions S."/>
        </authorList>
    </citation>
    <scope>NUCLEOTIDE SEQUENCE [LARGE SCALE GENOMIC DNA]</scope>
    <source>
        <strain evidence="2">DSM 17071</strain>
    </source>
</reference>
<accession>A0A1G8IYA6</accession>
<dbReference type="Proteomes" id="UP000198869">
    <property type="component" value="Unassembled WGS sequence"/>
</dbReference>
<dbReference type="OrthoDB" id="596204at2"/>
<evidence type="ECO:0000313" key="2">
    <source>
        <dbReference type="Proteomes" id="UP000198869"/>
    </source>
</evidence>
<dbReference type="AlphaFoldDB" id="A0A1G8IYA6"/>
<sequence length="859" mass="97019">MNNQLSNISTQYRKFSKGQYVEHTQFNEFLDFFEDQDRLSRVMLQGVGIVCGLQPELIYKDRLLNSLQLSQGVAITTDGDLLTLNNTNNVSKDLYVSDLKTIDIAANNYTHFKVYDNFKVKYPAFYEGSKQIDLWELSTAEEAGSDFQAIKNLTNLEDKYLLLYLESFEKEVKPCRGVDCDNHGIQQIRNLKVLITTEKGINYILEKDKMQPHPLFLEGIMNGAKLERAIVENLITEKGAEAQFSYSDLKKLYSDILEKNNYGEAVFKKINAISEIVGIPAVNHEVFKNVLKESLSQTVGFQYVYDVVKDLMDTYFEITKSLPQSFTKCLPDLLSFPKHIMLGKLISDIQLDPARHRFYNSPVLDDEKATRKVKELLNRFKQQVQNFRYSGNFETDAQIKIIPSQKSGALGNKAIPFYYEINEDFLKAWNFDKTSQRSSQYNLAYNTDFLSSDAHIQKPLDFNKDKNSFYNIEGHINKSYLEVFNKITKIRDEQQLDFDVMVLSLAELVNNKDMFKAYFNEYLENHQGLEHKRGVEKGGTFLIVCENLKNAKVIADFSLPYICCTPKIEVKLALPDTGFCSKYGPVPFTVFPMNGDVEAIVAEGLSGGVEVIDSKYFFNPSKVSPELYNQAISFSVNGKPTDCTAEVIPQADIHIAVDSETVLNKDITETKVTFTVSGANFSDYTYSWDFFDSGEWVVVNPDKDGHVFYSYYGLVPERIPTIRVNVSGKGCTQEIVLSDWYESPSAPTVTVDSINFSDGGVSCCEGTIPEIKADASGPEIVFLKELTFKLTGKGEGASSFMYSWEKIQGPTVTLTGVNSPDLQVTDLVIGEYIFQLTVVDVESGLFAKSQEVRVNVSEG</sequence>
<dbReference type="Gene3D" id="2.60.40.10">
    <property type="entry name" value="Immunoglobulins"/>
    <property type="match status" value="1"/>
</dbReference>
<evidence type="ECO:0008006" key="3">
    <source>
        <dbReference type="Google" id="ProtNLM"/>
    </source>
</evidence>
<evidence type="ECO:0000313" key="1">
    <source>
        <dbReference type="EMBL" id="SDI23420.1"/>
    </source>
</evidence>
<organism evidence="1 2">
    <name type="scientific">Chryseobacterium taeanense</name>
    <dbReference type="NCBI Taxonomy" id="311334"/>
    <lineage>
        <taxon>Bacteria</taxon>
        <taxon>Pseudomonadati</taxon>
        <taxon>Bacteroidota</taxon>
        <taxon>Flavobacteriia</taxon>
        <taxon>Flavobacteriales</taxon>
        <taxon>Weeksellaceae</taxon>
        <taxon>Chryseobacterium group</taxon>
        <taxon>Chryseobacterium</taxon>
    </lineage>
</organism>
<proteinExistence type="predicted"/>
<protein>
    <recommendedName>
        <fullName evidence="3">PKD domain-containing protein</fullName>
    </recommendedName>
</protein>